<evidence type="ECO:0000256" key="2">
    <source>
        <dbReference type="ARBA" id="ARBA00004128"/>
    </source>
</evidence>
<comment type="cofactor">
    <cofactor evidence="1">
        <name>Mn(2+)</name>
        <dbReference type="ChEBI" id="CHEBI:29035"/>
    </cofactor>
</comment>
<evidence type="ECO:0000256" key="6">
    <source>
        <dbReference type="ARBA" id="ARBA00022692"/>
    </source>
</evidence>
<dbReference type="Pfam" id="PF09359">
    <property type="entry name" value="VTC"/>
    <property type="match status" value="1"/>
</dbReference>
<dbReference type="Proteomes" id="UP000030671">
    <property type="component" value="Unassembled WGS sequence"/>
</dbReference>
<dbReference type="FunCoup" id="W4KDC1">
    <property type="interactions" value="25"/>
</dbReference>
<dbReference type="STRING" id="747525.W4KDC1"/>
<dbReference type="GO" id="GO:0008976">
    <property type="term" value="F:polyphosphate kinase activity"/>
    <property type="evidence" value="ECO:0007669"/>
    <property type="project" value="UniProtKB-EC"/>
</dbReference>
<dbReference type="PANTHER" id="PTHR46140:SF1">
    <property type="entry name" value="VACUOLAR TRANSPORTER CHAPERONE COMPLEX SUBUNIT 4-RELATED"/>
    <property type="match status" value="1"/>
</dbReference>
<dbReference type="HOGENOM" id="CLU_009308_0_1_1"/>
<feature type="region of interest" description="Disordered" evidence="16">
    <location>
        <begin position="621"/>
        <end position="700"/>
    </location>
</feature>
<dbReference type="EC" id="2.7.4.1" evidence="3"/>
<feature type="transmembrane region" description="Helical" evidence="17">
    <location>
        <begin position="809"/>
        <end position="833"/>
    </location>
</feature>
<dbReference type="Pfam" id="PF02656">
    <property type="entry name" value="DUF202"/>
    <property type="match status" value="1"/>
</dbReference>
<evidence type="ECO:0000313" key="19">
    <source>
        <dbReference type="EMBL" id="ETW83305.1"/>
    </source>
</evidence>
<feature type="domain" description="SPX" evidence="18">
    <location>
        <begin position="1"/>
        <end position="199"/>
    </location>
</feature>
<feature type="transmembrane region" description="Helical" evidence="17">
    <location>
        <begin position="784"/>
        <end position="803"/>
    </location>
</feature>
<dbReference type="RefSeq" id="XP_009545573.1">
    <property type="nucleotide sequence ID" value="XM_009547278.1"/>
</dbReference>
<dbReference type="KEGG" id="hir:HETIRDRAFT_444654"/>
<accession>W4KDC1</accession>
<evidence type="ECO:0000256" key="7">
    <source>
        <dbReference type="ARBA" id="ARBA00022989"/>
    </source>
</evidence>
<gene>
    <name evidence="19" type="ORF">HETIRDRAFT_444654</name>
</gene>
<dbReference type="PANTHER" id="PTHR46140">
    <property type="entry name" value="VACUOLAR TRANSPORTER CHAPERONE 1-RELATED"/>
    <property type="match status" value="1"/>
</dbReference>
<evidence type="ECO:0000256" key="11">
    <source>
        <dbReference type="ARBA" id="ARBA00067464"/>
    </source>
</evidence>
<evidence type="ECO:0000256" key="10">
    <source>
        <dbReference type="ARBA" id="ARBA00061390"/>
    </source>
</evidence>
<evidence type="ECO:0000259" key="18">
    <source>
        <dbReference type="PROSITE" id="PS51382"/>
    </source>
</evidence>
<feature type="coiled-coil region" evidence="15">
    <location>
        <begin position="58"/>
        <end position="85"/>
    </location>
</feature>
<evidence type="ECO:0000256" key="16">
    <source>
        <dbReference type="SAM" id="MobiDB-lite"/>
    </source>
</evidence>
<name>W4KDC1_HETIT</name>
<sequence length="878" mass="99667">MKFGRKITNDLYHEWRPFYLDYTHLKRELKSRTTSHNWNTEDEDDFTRMLEQELDKIHDFQKQKTVELARRIKDAERQVKRLVTDEYLSEASEMPLHHPGQPQSSADSADPEAQQRDQLEQDAGSDDDTDDEGGETDDDIQSLDALEEQFHLLEEEVATLVADVHDLALYTKLNITGFMKILKKQTPYPLKQTFIQDYLEKRPFYKYNWDALIVKLSKLYDLVRTRGHPVQGDSSAGGSQSAFVRQTTKYWVHPDNLVALKLVILRHLPVLVFNADKEFEPKDAAITSIYFDNEDLELYLGRLEKTEGAEAIRLRWYGDVDIKQIFVERKTHREDWTGEKSVKARFPIKEDKVNAFLRGEYTMDAEFEALVLKGKKSQQEVDSMLQLANEVQYSILTKSLRPVMRTFYNRTAFQLPGDARVRISLDTELTMVREDNWDGAERAGDNWRRTDIGIDWPFEQLVPEDKDLFKYGVLEVKLQTQFGQEPPQWVTELVNSHLVEAVPKFSKFIHGCATLIPNRVDLVPFWLPQMDVDILKPNSGFLTVERPQHTLSRTASERLGTGSSGLTTPDTDKAAYVEPESEGEEDEAIDLAPARDEGKRTGLTGEAAADAIAYREKMLKEREDDGSIASSSKRKVRFGATTHNGNGHNGNGHNGNGHNGNGLHAHECAADGEGEADERTPFLPIGRERGDDVRKPRTLSIDPLAPASAFDETFKDRLRAQDTRRRQAARGGDADEDADEPGAAQGDDRILVRDFSAPAGKRVAIPVRIEPKVYFATERTFLKWLHFAVYIGTIATTLLNFVPPDDYRGLISAGLFTLAALLAIAYSAVIFVYRAHKLRKRHADGMYYDRYGPTVLCAVLLCALVTNIVLRVTEVVEE</sequence>
<evidence type="ECO:0000256" key="4">
    <source>
        <dbReference type="ARBA" id="ARBA00022554"/>
    </source>
</evidence>
<keyword evidence="15" id="KW-0175">Coiled coil</keyword>
<dbReference type="CDD" id="cd07751">
    <property type="entry name" value="PolyPPase_VTC4_like"/>
    <property type="match status" value="1"/>
</dbReference>
<feature type="compositionally biased region" description="Acidic residues" evidence="16">
    <location>
        <begin position="123"/>
        <end position="138"/>
    </location>
</feature>
<evidence type="ECO:0000256" key="9">
    <source>
        <dbReference type="ARBA" id="ARBA00050204"/>
    </source>
</evidence>
<dbReference type="GeneID" id="20675591"/>
<feature type="region of interest" description="Disordered" evidence="16">
    <location>
        <begin position="92"/>
        <end position="138"/>
    </location>
</feature>
<dbReference type="GO" id="GO:0033254">
    <property type="term" value="C:vacuolar transporter chaperone complex"/>
    <property type="evidence" value="ECO:0007669"/>
    <property type="project" value="TreeGrafter"/>
</dbReference>
<evidence type="ECO:0000256" key="14">
    <source>
        <dbReference type="ARBA" id="ARBA00081313"/>
    </source>
</evidence>
<keyword evidence="8 17" id="KW-0472">Membrane</keyword>
<dbReference type="CDD" id="cd14480">
    <property type="entry name" value="SPX_VTC2_like"/>
    <property type="match status" value="1"/>
</dbReference>
<dbReference type="InParanoid" id="W4KDC1"/>
<dbReference type="GO" id="GO:0006799">
    <property type="term" value="P:polyphosphate biosynthetic process"/>
    <property type="evidence" value="ECO:0007669"/>
    <property type="project" value="UniProtKB-ARBA"/>
</dbReference>
<dbReference type="InterPro" id="IPR003807">
    <property type="entry name" value="DUF202"/>
</dbReference>
<keyword evidence="20" id="KW-1185">Reference proteome</keyword>
<comment type="catalytic activity">
    <reaction evidence="9">
        <text>[phosphate](n) + ATP = [phosphate](n+1) + ADP</text>
        <dbReference type="Rhea" id="RHEA:19573"/>
        <dbReference type="Rhea" id="RHEA-COMP:9859"/>
        <dbReference type="Rhea" id="RHEA-COMP:14280"/>
        <dbReference type="ChEBI" id="CHEBI:16838"/>
        <dbReference type="ChEBI" id="CHEBI:30616"/>
        <dbReference type="ChEBI" id="CHEBI:456216"/>
        <dbReference type="EC" id="2.7.4.1"/>
    </reaction>
    <physiologicalReaction direction="left-to-right" evidence="9">
        <dbReference type="Rhea" id="RHEA:19574"/>
    </physiologicalReaction>
</comment>
<dbReference type="InterPro" id="IPR051572">
    <property type="entry name" value="VTC_Complex_Subunit"/>
</dbReference>
<protein>
    <recommendedName>
        <fullName evidence="11">Vacuolar transporter chaperone complex subunit 4</fullName>
        <ecNumber evidence="3">2.7.4.1</ecNumber>
    </recommendedName>
    <alternativeName>
        <fullName evidence="13">Polyphosphate kinase</fullName>
    </alternativeName>
    <alternativeName>
        <fullName evidence="12">SPX-dependent polyphosphate polymerase VTC subunit 4</fullName>
    </alternativeName>
    <alternativeName>
        <fullName evidence="14">Vacuolar membrane polyphosphate polymerase catalytic subunit</fullName>
    </alternativeName>
</protein>
<organism evidence="19 20">
    <name type="scientific">Heterobasidion irregulare (strain TC 32-1)</name>
    <dbReference type="NCBI Taxonomy" id="747525"/>
    <lineage>
        <taxon>Eukaryota</taxon>
        <taxon>Fungi</taxon>
        <taxon>Dikarya</taxon>
        <taxon>Basidiomycota</taxon>
        <taxon>Agaricomycotina</taxon>
        <taxon>Agaricomycetes</taxon>
        <taxon>Russulales</taxon>
        <taxon>Bondarzewiaceae</taxon>
        <taxon>Heterobasidion</taxon>
        <taxon>Heterobasidion annosum species complex</taxon>
    </lineage>
</organism>
<evidence type="ECO:0000256" key="17">
    <source>
        <dbReference type="SAM" id="Phobius"/>
    </source>
</evidence>
<keyword evidence="5" id="KW-0808">Transferase</keyword>
<evidence type="ECO:0000256" key="13">
    <source>
        <dbReference type="ARBA" id="ARBA00080494"/>
    </source>
</evidence>
<dbReference type="OrthoDB" id="6493944at2759"/>
<keyword evidence="6 17" id="KW-0812">Transmembrane</keyword>
<dbReference type="PROSITE" id="PS51382">
    <property type="entry name" value="SPX"/>
    <property type="match status" value="1"/>
</dbReference>
<dbReference type="EMBL" id="KI925457">
    <property type="protein sequence ID" value="ETW83305.1"/>
    <property type="molecule type" value="Genomic_DNA"/>
</dbReference>
<evidence type="ECO:0000256" key="1">
    <source>
        <dbReference type="ARBA" id="ARBA00001936"/>
    </source>
</evidence>
<feature type="transmembrane region" description="Helical" evidence="17">
    <location>
        <begin position="854"/>
        <end position="873"/>
    </location>
</feature>
<dbReference type="AlphaFoldDB" id="W4KDC1"/>
<evidence type="ECO:0000256" key="12">
    <source>
        <dbReference type="ARBA" id="ARBA00075894"/>
    </source>
</evidence>
<dbReference type="GO" id="GO:0000329">
    <property type="term" value="C:fungal-type vacuole membrane"/>
    <property type="evidence" value="ECO:0007669"/>
    <property type="project" value="TreeGrafter"/>
</dbReference>
<evidence type="ECO:0000256" key="5">
    <source>
        <dbReference type="ARBA" id="ARBA00022679"/>
    </source>
</evidence>
<comment type="subcellular location">
    <subcellularLocation>
        <location evidence="2">Vacuole membrane</location>
        <topology evidence="2">Multi-pass membrane protein</topology>
    </subcellularLocation>
</comment>
<dbReference type="InterPro" id="IPR004331">
    <property type="entry name" value="SPX_dom"/>
</dbReference>
<evidence type="ECO:0000256" key="15">
    <source>
        <dbReference type="SAM" id="Coils"/>
    </source>
</evidence>
<feature type="compositionally biased region" description="Gly residues" evidence="16">
    <location>
        <begin position="647"/>
        <end position="660"/>
    </location>
</feature>
<dbReference type="FunFam" id="3.20.100.30:FF:000001">
    <property type="entry name" value="Vacuolar transporter chaperone 4"/>
    <property type="match status" value="1"/>
</dbReference>
<evidence type="ECO:0000256" key="3">
    <source>
        <dbReference type="ARBA" id="ARBA00012960"/>
    </source>
</evidence>
<dbReference type="eggNOG" id="KOG4580">
    <property type="taxonomic scope" value="Eukaryota"/>
</dbReference>
<feature type="compositionally biased region" description="Basic and acidic residues" evidence="16">
    <location>
        <begin position="686"/>
        <end position="695"/>
    </location>
</feature>
<proteinExistence type="inferred from homology"/>
<evidence type="ECO:0000256" key="8">
    <source>
        <dbReference type="ARBA" id="ARBA00023136"/>
    </source>
</evidence>
<dbReference type="Gene3D" id="3.20.100.30">
    <property type="entry name" value="VTC, catalytic tunnel domain"/>
    <property type="match status" value="1"/>
</dbReference>
<comment type="similarity">
    <text evidence="10">Belongs to the VTC4 family.</text>
</comment>
<dbReference type="Pfam" id="PF03105">
    <property type="entry name" value="SPX"/>
    <property type="match status" value="1"/>
</dbReference>
<dbReference type="eggNOG" id="KOG1161">
    <property type="taxonomic scope" value="Eukaryota"/>
</dbReference>
<feature type="region of interest" description="Disordered" evidence="16">
    <location>
        <begin position="547"/>
        <end position="589"/>
    </location>
</feature>
<dbReference type="InterPro" id="IPR018966">
    <property type="entry name" value="VTC_domain"/>
</dbReference>
<keyword evidence="4" id="KW-0926">Vacuole</keyword>
<evidence type="ECO:0000313" key="20">
    <source>
        <dbReference type="Proteomes" id="UP000030671"/>
    </source>
</evidence>
<feature type="region of interest" description="Disordered" evidence="16">
    <location>
        <begin position="722"/>
        <end position="747"/>
    </location>
</feature>
<dbReference type="InterPro" id="IPR042267">
    <property type="entry name" value="VTC_sf"/>
</dbReference>
<keyword evidence="7 17" id="KW-1133">Transmembrane helix</keyword>
<feature type="compositionally biased region" description="Acidic residues" evidence="16">
    <location>
        <begin position="579"/>
        <end position="589"/>
    </location>
</feature>
<reference evidence="19 20" key="1">
    <citation type="journal article" date="2012" name="New Phytol.">
        <title>Insight into trade-off between wood decay and parasitism from the genome of a fungal forest pathogen.</title>
        <authorList>
            <person name="Olson A."/>
            <person name="Aerts A."/>
            <person name="Asiegbu F."/>
            <person name="Belbahri L."/>
            <person name="Bouzid O."/>
            <person name="Broberg A."/>
            <person name="Canback B."/>
            <person name="Coutinho P.M."/>
            <person name="Cullen D."/>
            <person name="Dalman K."/>
            <person name="Deflorio G."/>
            <person name="van Diepen L.T."/>
            <person name="Dunand C."/>
            <person name="Duplessis S."/>
            <person name="Durling M."/>
            <person name="Gonthier P."/>
            <person name="Grimwood J."/>
            <person name="Fossdal C.G."/>
            <person name="Hansson D."/>
            <person name="Henrissat B."/>
            <person name="Hietala A."/>
            <person name="Himmelstrand K."/>
            <person name="Hoffmeister D."/>
            <person name="Hogberg N."/>
            <person name="James T.Y."/>
            <person name="Karlsson M."/>
            <person name="Kohler A."/>
            <person name="Kues U."/>
            <person name="Lee Y.H."/>
            <person name="Lin Y.C."/>
            <person name="Lind M."/>
            <person name="Lindquist E."/>
            <person name="Lombard V."/>
            <person name="Lucas S."/>
            <person name="Lunden K."/>
            <person name="Morin E."/>
            <person name="Murat C."/>
            <person name="Park J."/>
            <person name="Raffaello T."/>
            <person name="Rouze P."/>
            <person name="Salamov A."/>
            <person name="Schmutz J."/>
            <person name="Solheim H."/>
            <person name="Stahlberg J."/>
            <person name="Velez H."/>
            <person name="de Vries R.P."/>
            <person name="Wiebenga A."/>
            <person name="Woodward S."/>
            <person name="Yakovlev I."/>
            <person name="Garbelotto M."/>
            <person name="Martin F."/>
            <person name="Grigoriev I.V."/>
            <person name="Stenlid J."/>
        </authorList>
    </citation>
    <scope>NUCLEOTIDE SEQUENCE [LARGE SCALE GENOMIC DNA]</scope>
    <source>
        <strain evidence="19 20">TC 32-1</strain>
    </source>
</reference>